<feature type="compositionally biased region" description="Polar residues" evidence="1">
    <location>
        <begin position="254"/>
        <end position="264"/>
    </location>
</feature>
<name>A0A4Y7T5I1_COPMI</name>
<dbReference type="Proteomes" id="UP000298030">
    <property type="component" value="Unassembled WGS sequence"/>
</dbReference>
<feature type="region of interest" description="Disordered" evidence="1">
    <location>
        <begin position="241"/>
        <end position="264"/>
    </location>
</feature>
<evidence type="ECO:0000313" key="2">
    <source>
        <dbReference type="EMBL" id="TEB28819.1"/>
    </source>
</evidence>
<organism evidence="2 3">
    <name type="scientific">Coprinellus micaceus</name>
    <name type="common">Glistening ink-cap mushroom</name>
    <name type="synonym">Coprinus micaceus</name>
    <dbReference type="NCBI Taxonomy" id="71717"/>
    <lineage>
        <taxon>Eukaryota</taxon>
        <taxon>Fungi</taxon>
        <taxon>Dikarya</taxon>
        <taxon>Basidiomycota</taxon>
        <taxon>Agaricomycotina</taxon>
        <taxon>Agaricomycetes</taxon>
        <taxon>Agaricomycetidae</taxon>
        <taxon>Agaricales</taxon>
        <taxon>Agaricineae</taxon>
        <taxon>Psathyrellaceae</taxon>
        <taxon>Coprinellus</taxon>
    </lineage>
</organism>
<proteinExistence type="predicted"/>
<evidence type="ECO:0000256" key="1">
    <source>
        <dbReference type="SAM" id="MobiDB-lite"/>
    </source>
</evidence>
<protein>
    <submittedName>
        <fullName evidence="2">Uncharacterized protein</fullName>
    </submittedName>
</protein>
<comment type="caution">
    <text evidence="2">The sequence shown here is derived from an EMBL/GenBank/DDBJ whole genome shotgun (WGS) entry which is preliminary data.</text>
</comment>
<sequence length="264" mass="29340">MEIEEVERIITGEKLPGLRNVRNRGIQEQPDFYEVNRARLQAADIAYFSHNASLDDGPIGDDEFHPDFLYLSRSRSNSSSRSILQLALRRAVLDHAAKLDQITGGTTLVVHMPSALEPMTPARSEYLKAYVYAPGTVIREFQRENRENPIPSIVHKIIEELGVASVERFERARSRKWPYPRNVNATKPQPLPNVVGMPQPIPDGSSRYLVYGRQVPSGQTPRRALPPVGLWDIARNASDGGRHGGGGIAGYPATESTTLSTVDY</sequence>
<dbReference type="AlphaFoldDB" id="A0A4Y7T5I1"/>
<dbReference type="EMBL" id="QPFP01000030">
    <property type="protein sequence ID" value="TEB28819.1"/>
    <property type="molecule type" value="Genomic_DNA"/>
</dbReference>
<evidence type="ECO:0000313" key="3">
    <source>
        <dbReference type="Proteomes" id="UP000298030"/>
    </source>
</evidence>
<gene>
    <name evidence="2" type="ORF">FA13DRAFT_1711523</name>
</gene>
<dbReference type="STRING" id="71717.A0A4Y7T5I1"/>
<reference evidence="2 3" key="1">
    <citation type="journal article" date="2019" name="Nat. Ecol. Evol.">
        <title>Megaphylogeny resolves global patterns of mushroom evolution.</title>
        <authorList>
            <person name="Varga T."/>
            <person name="Krizsan K."/>
            <person name="Foldi C."/>
            <person name="Dima B."/>
            <person name="Sanchez-Garcia M."/>
            <person name="Sanchez-Ramirez S."/>
            <person name="Szollosi G.J."/>
            <person name="Szarkandi J.G."/>
            <person name="Papp V."/>
            <person name="Albert L."/>
            <person name="Andreopoulos W."/>
            <person name="Angelini C."/>
            <person name="Antonin V."/>
            <person name="Barry K.W."/>
            <person name="Bougher N.L."/>
            <person name="Buchanan P."/>
            <person name="Buyck B."/>
            <person name="Bense V."/>
            <person name="Catcheside P."/>
            <person name="Chovatia M."/>
            <person name="Cooper J."/>
            <person name="Damon W."/>
            <person name="Desjardin D."/>
            <person name="Finy P."/>
            <person name="Geml J."/>
            <person name="Haridas S."/>
            <person name="Hughes K."/>
            <person name="Justo A."/>
            <person name="Karasinski D."/>
            <person name="Kautmanova I."/>
            <person name="Kiss B."/>
            <person name="Kocsube S."/>
            <person name="Kotiranta H."/>
            <person name="LaButti K.M."/>
            <person name="Lechner B.E."/>
            <person name="Liimatainen K."/>
            <person name="Lipzen A."/>
            <person name="Lukacs Z."/>
            <person name="Mihaltcheva S."/>
            <person name="Morgado L.N."/>
            <person name="Niskanen T."/>
            <person name="Noordeloos M.E."/>
            <person name="Ohm R.A."/>
            <person name="Ortiz-Santana B."/>
            <person name="Ovrebo C."/>
            <person name="Racz N."/>
            <person name="Riley R."/>
            <person name="Savchenko A."/>
            <person name="Shiryaev A."/>
            <person name="Soop K."/>
            <person name="Spirin V."/>
            <person name="Szebenyi C."/>
            <person name="Tomsovsky M."/>
            <person name="Tulloss R.E."/>
            <person name="Uehling J."/>
            <person name="Grigoriev I.V."/>
            <person name="Vagvolgyi C."/>
            <person name="Papp T."/>
            <person name="Martin F.M."/>
            <person name="Miettinen O."/>
            <person name="Hibbett D.S."/>
            <person name="Nagy L.G."/>
        </authorList>
    </citation>
    <scope>NUCLEOTIDE SEQUENCE [LARGE SCALE GENOMIC DNA]</scope>
    <source>
        <strain evidence="2 3">FP101781</strain>
    </source>
</reference>
<keyword evidence="3" id="KW-1185">Reference proteome</keyword>
<accession>A0A4Y7T5I1</accession>
<dbReference type="OrthoDB" id="2690792at2759"/>